<dbReference type="AlphaFoldDB" id="A0A5N7BR48"/>
<dbReference type="Proteomes" id="UP000326877">
    <property type="component" value="Unassembled WGS sequence"/>
</dbReference>
<protein>
    <submittedName>
        <fullName evidence="1">Uncharacterized protein</fullName>
    </submittedName>
</protein>
<accession>A0A5N7BR48</accession>
<evidence type="ECO:0000313" key="1">
    <source>
        <dbReference type="EMBL" id="KAE8384249.1"/>
    </source>
</evidence>
<dbReference type="EMBL" id="ML735388">
    <property type="protein sequence ID" value="KAE8384249.1"/>
    <property type="molecule type" value="Genomic_DNA"/>
</dbReference>
<reference evidence="1" key="1">
    <citation type="submission" date="2019-04" db="EMBL/GenBank/DDBJ databases">
        <title>Friends and foes A comparative genomics studyof 23 Aspergillus species from section Flavi.</title>
        <authorList>
            <consortium name="DOE Joint Genome Institute"/>
            <person name="Kjaerbolling I."/>
            <person name="Vesth T."/>
            <person name="Frisvad J.C."/>
            <person name="Nybo J.L."/>
            <person name="Theobald S."/>
            <person name="Kildgaard S."/>
            <person name="Isbrandt T."/>
            <person name="Kuo A."/>
            <person name="Sato A."/>
            <person name="Lyhne E.K."/>
            <person name="Kogle M.E."/>
            <person name="Wiebenga A."/>
            <person name="Kun R.S."/>
            <person name="Lubbers R.J."/>
            <person name="Makela M.R."/>
            <person name="Barry K."/>
            <person name="Chovatia M."/>
            <person name="Clum A."/>
            <person name="Daum C."/>
            <person name="Haridas S."/>
            <person name="He G."/>
            <person name="LaButti K."/>
            <person name="Lipzen A."/>
            <person name="Mondo S."/>
            <person name="Riley R."/>
            <person name="Salamov A."/>
            <person name="Simmons B.A."/>
            <person name="Magnuson J.K."/>
            <person name="Henrissat B."/>
            <person name="Mortensen U.H."/>
            <person name="Larsen T.O."/>
            <person name="Devries R.P."/>
            <person name="Grigoriev I.V."/>
            <person name="Machida M."/>
            <person name="Baker S.E."/>
            <person name="Andersen M.R."/>
        </authorList>
    </citation>
    <scope>NUCLEOTIDE SEQUENCE [LARGE SCALE GENOMIC DNA]</scope>
    <source>
        <strain evidence="1">IBT 14317</strain>
    </source>
</reference>
<sequence length="100" mass="11743">MKIQTSLTRAREIRDANLWLWMTRWTQYLQEFTTPSDFEILRAMVATLLPDTDNPVEQGVRRMWAAMEGVVRKSQWTVQHTGQAIWIEAVRSEKGQTLVH</sequence>
<gene>
    <name evidence="1" type="ORF">BDV23DRAFT_189408</name>
</gene>
<dbReference type="OrthoDB" id="4505768at2759"/>
<organism evidence="1">
    <name type="scientific">Petromyces alliaceus</name>
    <name type="common">Aspergillus alliaceus</name>
    <dbReference type="NCBI Taxonomy" id="209559"/>
    <lineage>
        <taxon>Eukaryota</taxon>
        <taxon>Fungi</taxon>
        <taxon>Dikarya</taxon>
        <taxon>Ascomycota</taxon>
        <taxon>Pezizomycotina</taxon>
        <taxon>Eurotiomycetes</taxon>
        <taxon>Eurotiomycetidae</taxon>
        <taxon>Eurotiales</taxon>
        <taxon>Aspergillaceae</taxon>
        <taxon>Aspergillus</taxon>
        <taxon>Aspergillus subgen. Circumdati</taxon>
    </lineage>
</organism>
<name>A0A5N7BR48_PETAA</name>
<proteinExistence type="predicted"/>